<dbReference type="PROSITE" id="PS50035">
    <property type="entry name" value="PLD"/>
    <property type="match status" value="1"/>
</dbReference>
<feature type="region of interest" description="Disordered" evidence="1">
    <location>
        <begin position="170"/>
        <end position="211"/>
    </location>
</feature>
<dbReference type="InterPro" id="IPR001736">
    <property type="entry name" value="PLipase_D/transphosphatidylase"/>
</dbReference>
<keyword evidence="4" id="KW-1185">Reference proteome</keyword>
<name>A0ABU3WW18_9NOCA</name>
<gene>
    <name evidence="3" type="ORF">F8M49_27420</name>
</gene>
<feature type="domain" description="PLD phosphodiesterase" evidence="2">
    <location>
        <begin position="91"/>
        <end position="124"/>
    </location>
</feature>
<dbReference type="Gene3D" id="3.30.870.10">
    <property type="entry name" value="Endonuclease Chain A"/>
    <property type="match status" value="1"/>
</dbReference>
<proteinExistence type="predicted"/>
<feature type="compositionally biased region" description="Basic and acidic residues" evidence="1">
    <location>
        <begin position="170"/>
        <end position="189"/>
    </location>
</feature>
<evidence type="ECO:0000313" key="3">
    <source>
        <dbReference type="EMBL" id="MDV2478201.1"/>
    </source>
</evidence>
<evidence type="ECO:0000313" key="4">
    <source>
        <dbReference type="Proteomes" id="UP001275440"/>
    </source>
</evidence>
<evidence type="ECO:0000256" key="1">
    <source>
        <dbReference type="SAM" id="MobiDB-lite"/>
    </source>
</evidence>
<comment type="caution">
    <text evidence="3">The sequence shown here is derived from an EMBL/GenBank/DDBJ whole genome shotgun (WGS) entry which is preliminary data.</text>
</comment>
<evidence type="ECO:0000259" key="2">
    <source>
        <dbReference type="PROSITE" id="PS50035"/>
    </source>
</evidence>
<dbReference type="Proteomes" id="UP001275440">
    <property type="component" value="Unassembled WGS sequence"/>
</dbReference>
<sequence length="358" mass="38649">MTDTASLGLEDRTARVIAGQRVWDELTPLLASRSCTLLAAIAYVGSHGGELIKLERGSSVIVDASVSAVRAGSTDPSVLAEWIGAGVGVYSLEGLHAKMILAESAGGSRPAFLIIGSANLSGSSAARLTESVILTDSRDCLDEARSELLAWKIRAGKPLTLEEVRALGEHYGADRSPGRKRSEQDDTHDAATPSEELPGSTPEASSASRQRPTQLLLVRLGEEFDPPSEVIYHRDRLSSELGCDDADSDSVLFVFRDQSEPEWRLPLSQGAYVIGVDASASGRVTKQTEVAPPGPVVYLYDDDDGGRYCYLHLTESSRDVTWADVTAAFESLGEKPEFDRNYFRKSAVDALLSLWPEY</sequence>
<reference evidence="3 4" key="1">
    <citation type="submission" date="2019-10" db="EMBL/GenBank/DDBJ databases">
        <title>Draft Genome Assembly of Rhodococcus zopfii DSM44189.</title>
        <authorList>
            <person name="Sutton J.M."/>
            <person name="Akob D.M."/>
            <person name="Bushman T.J."/>
        </authorList>
    </citation>
    <scope>NUCLEOTIDE SEQUENCE [LARGE SCALE GENOMIC DNA]</scope>
    <source>
        <strain evidence="3 4">DSM 44189</strain>
    </source>
</reference>
<protein>
    <submittedName>
        <fullName evidence="3">Phosphatidylserine/phosphatidylglycerophosphate/ cardiolipin synthase family protein</fullName>
    </submittedName>
</protein>
<accession>A0ABU3WW18</accession>
<feature type="compositionally biased region" description="Polar residues" evidence="1">
    <location>
        <begin position="202"/>
        <end position="211"/>
    </location>
</feature>
<dbReference type="EMBL" id="WBMO01000005">
    <property type="protein sequence ID" value="MDV2478201.1"/>
    <property type="molecule type" value="Genomic_DNA"/>
</dbReference>
<organism evidence="3 4">
    <name type="scientific">Rhodococcus zopfii</name>
    <dbReference type="NCBI Taxonomy" id="43772"/>
    <lineage>
        <taxon>Bacteria</taxon>
        <taxon>Bacillati</taxon>
        <taxon>Actinomycetota</taxon>
        <taxon>Actinomycetes</taxon>
        <taxon>Mycobacteriales</taxon>
        <taxon>Nocardiaceae</taxon>
        <taxon>Rhodococcus</taxon>
    </lineage>
</organism>